<gene>
    <name evidence="5" type="ORF">RCA23_c28480</name>
</gene>
<sequence>MRQLERLPKMVIFDCDGVVVDSEPLTLQLIRKDLAARGLPLELPKVTDLFVGGTIAGAGAQARAMGADIPADWVDQIYDKVFAVLARSVAPIPGIAAVLDRLDHQDIPYAIGSNGPHRKMEITLARCGLAARFAGRIYSREDVAAPKPAPDVYLLAASQAGVARQDCVVVEDSATGAQAAVAAGMAVLGFTRDTPRAKFEGLTDLVFDDMAQLPALLGLPAE</sequence>
<comment type="similarity">
    <text evidence="2">Belongs to the HAD-like hydrolase superfamily. CbbY/CbbZ/Gph/YieH family.</text>
</comment>
<organism evidence="5 6">
    <name type="scientific">Planktomarina temperata RCA23</name>
    <dbReference type="NCBI Taxonomy" id="666509"/>
    <lineage>
        <taxon>Bacteria</taxon>
        <taxon>Pseudomonadati</taxon>
        <taxon>Pseudomonadota</taxon>
        <taxon>Alphaproteobacteria</taxon>
        <taxon>Rhodobacterales</taxon>
        <taxon>Paracoccaceae</taxon>
        <taxon>Planktomarina</taxon>
    </lineage>
</organism>
<protein>
    <submittedName>
        <fullName evidence="5">Haloacid dehalogenase-like hydrolase</fullName>
    </submittedName>
</protein>
<dbReference type="InterPro" id="IPR023198">
    <property type="entry name" value="PGP-like_dom2"/>
</dbReference>
<dbReference type="Gene3D" id="1.10.150.240">
    <property type="entry name" value="Putative phosphatase, domain 2"/>
    <property type="match status" value="1"/>
</dbReference>
<dbReference type="PANTHER" id="PTHR46193:SF10">
    <property type="entry name" value="6-PHOSPHOGLUCONATE PHOSPHATASE"/>
    <property type="match status" value="1"/>
</dbReference>
<keyword evidence="6" id="KW-1185">Reference proteome</keyword>
<dbReference type="InterPro" id="IPR023214">
    <property type="entry name" value="HAD_sf"/>
</dbReference>
<comment type="cofactor">
    <cofactor evidence="1">
        <name>Mg(2+)</name>
        <dbReference type="ChEBI" id="CHEBI:18420"/>
    </cofactor>
</comment>
<keyword evidence="4" id="KW-0460">Magnesium</keyword>
<dbReference type="RefSeq" id="WP_044050912.1">
    <property type="nucleotide sequence ID" value="NZ_CP003984.1"/>
</dbReference>
<dbReference type="SFLD" id="SFLDG01135">
    <property type="entry name" value="C1.5.6:_HAD__Beta-PGM__Phospha"/>
    <property type="match status" value="1"/>
</dbReference>
<dbReference type="InterPro" id="IPR051600">
    <property type="entry name" value="Beta-PGM-like"/>
</dbReference>
<accession>A0AAN0RLK0</accession>
<proteinExistence type="inferred from homology"/>
<evidence type="ECO:0000313" key="5">
    <source>
        <dbReference type="EMBL" id="AII88351.1"/>
    </source>
</evidence>
<dbReference type="EMBL" id="CP003984">
    <property type="protein sequence ID" value="AII88351.1"/>
    <property type="molecule type" value="Genomic_DNA"/>
</dbReference>
<dbReference type="GO" id="GO:0046872">
    <property type="term" value="F:metal ion binding"/>
    <property type="evidence" value="ECO:0007669"/>
    <property type="project" value="UniProtKB-KW"/>
</dbReference>
<dbReference type="Gene3D" id="3.40.50.1000">
    <property type="entry name" value="HAD superfamily/HAD-like"/>
    <property type="match status" value="1"/>
</dbReference>
<evidence type="ECO:0000256" key="2">
    <source>
        <dbReference type="ARBA" id="ARBA00006171"/>
    </source>
</evidence>
<dbReference type="InterPro" id="IPR006439">
    <property type="entry name" value="HAD-SF_hydro_IA"/>
</dbReference>
<keyword evidence="3" id="KW-0479">Metal-binding</keyword>
<evidence type="ECO:0000256" key="3">
    <source>
        <dbReference type="ARBA" id="ARBA00022723"/>
    </source>
</evidence>
<dbReference type="GO" id="GO:0016787">
    <property type="term" value="F:hydrolase activity"/>
    <property type="evidence" value="ECO:0007669"/>
    <property type="project" value="UniProtKB-KW"/>
</dbReference>
<evidence type="ECO:0000256" key="1">
    <source>
        <dbReference type="ARBA" id="ARBA00001946"/>
    </source>
</evidence>
<reference evidence="5 6" key="1">
    <citation type="journal article" date="2014" name="ISME J.">
        <title>Adaptation of an abundant Roseobacter RCA organism to pelagic systems revealed by genomic and transcriptomic analyses.</title>
        <authorList>
            <person name="Voget S."/>
            <person name="Wemheuer B."/>
            <person name="Brinkhoff T."/>
            <person name="Vollmers J."/>
            <person name="Dietrich S."/>
            <person name="Giebel H.A."/>
            <person name="Beardsley C."/>
            <person name="Sardemann C."/>
            <person name="Bakenhus I."/>
            <person name="Billerbeck S."/>
            <person name="Daniel R."/>
            <person name="Simon M."/>
        </authorList>
    </citation>
    <scope>NUCLEOTIDE SEQUENCE [LARGE SCALE GENOMIC DNA]</scope>
    <source>
        <strain evidence="5 6">RCA23</strain>
    </source>
</reference>
<dbReference type="Pfam" id="PF00702">
    <property type="entry name" value="Hydrolase"/>
    <property type="match status" value="1"/>
</dbReference>
<dbReference type="SFLD" id="SFLDS00003">
    <property type="entry name" value="Haloacid_Dehalogenase"/>
    <property type="match status" value="1"/>
</dbReference>
<dbReference type="NCBIfam" id="TIGR01509">
    <property type="entry name" value="HAD-SF-IA-v3"/>
    <property type="match status" value="1"/>
</dbReference>
<dbReference type="PANTHER" id="PTHR46193">
    <property type="entry name" value="6-PHOSPHOGLUCONATE PHOSPHATASE"/>
    <property type="match status" value="1"/>
</dbReference>
<evidence type="ECO:0000256" key="4">
    <source>
        <dbReference type="ARBA" id="ARBA00022842"/>
    </source>
</evidence>
<dbReference type="Proteomes" id="UP000028680">
    <property type="component" value="Chromosome"/>
</dbReference>
<dbReference type="AlphaFoldDB" id="A0AAN0RLK0"/>
<name>A0AAN0RLK0_9RHOB</name>
<keyword evidence="5" id="KW-0378">Hydrolase</keyword>
<dbReference type="KEGG" id="ptp:RCA23_c28480"/>
<dbReference type="SUPFAM" id="SSF56784">
    <property type="entry name" value="HAD-like"/>
    <property type="match status" value="1"/>
</dbReference>
<evidence type="ECO:0000313" key="6">
    <source>
        <dbReference type="Proteomes" id="UP000028680"/>
    </source>
</evidence>
<dbReference type="SFLD" id="SFLDG01129">
    <property type="entry name" value="C1.5:_HAD__Beta-PGM__Phosphata"/>
    <property type="match status" value="1"/>
</dbReference>
<dbReference type="InterPro" id="IPR036412">
    <property type="entry name" value="HAD-like_sf"/>
</dbReference>